<evidence type="ECO:0000259" key="2">
    <source>
        <dbReference type="Pfam" id="PF12728"/>
    </source>
</evidence>
<dbReference type="InterPro" id="IPR009061">
    <property type="entry name" value="DNA-bd_dom_put_sf"/>
</dbReference>
<dbReference type="NCBIfam" id="TIGR01764">
    <property type="entry name" value="excise"/>
    <property type="match status" value="1"/>
</dbReference>
<sequence>MRFHTSQTLTGRRSARLTLSKDEAAKELGISVRHLERLVSQGAVPPPLRMGRRVRFGRDALANWVNAMSQRTDVPSGASQNSSSHCREAQHHAPGSNKPTVPLPAGGTA</sequence>
<protein>
    <submittedName>
        <fullName evidence="3">Helix-turn-helix transcriptional regulator</fullName>
    </submittedName>
</protein>
<dbReference type="Pfam" id="PF12728">
    <property type="entry name" value="HTH_17"/>
    <property type="match status" value="1"/>
</dbReference>
<gene>
    <name evidence="3" type="ORF">ACERK3_15865</name>
</gene>
<proteinExistence type="predicted"/>
<organism evidence="3 4">
    <name type="scientific">Natronomicrosphaera hydrolytica</name>
    <dbReference type="NCBI Taxonomy" id="3242702"/>
    <lineage>
        <taxon>Bacteria</taxon>
        <taxon>Pseudomonadati</taxon>
        <taxon>Planctomycetota</taxon>
        <taxon>Phycisphaerae</taxon>
        <taxon>Phycisphaerales</taxon>
        <taxon>Phycisphaeraceae</taxon>
        <taxon>Natronomicrosphaera</taxon>
    </lineage>
</organism>
<dbReference type="EMBL" id="JBGUBD010000011">
    <property type="protein sequence ID" value="MFA9479764.1"/>
    <property type="molecule type" value="Genomic_DNA"/>
</dbReference>
<reference evidence="3 4" key="1">
    <citation type="submission" date="2024-08" db="EMBL/GenBank/DDBJ databases">
        <title>Whole-genome sequencing of halo(alkali)philic microorganisms from hypersaline lakes.</title>
        <authorList>
            <person name="Sorokin D.Y."/>
            <person name="Merkel A.Y."/>
            <person name="Messina E."/>
            <person name="Yakimov M."/>
        </authorList>
    </citation>
    <scope>NUCLEOTIDE SEQUENCE [LARGE SCALE GENOMIC DNA]</scope>
    <source>
        <strain evidence="3 4">AB-hyl4</strain>
    </source>
</reference>
<dbReference type="InterPro" id="IPR010093">
    <property type="entry name" value="SinI_DNA-bd"/>
</dbReference>
<dbReference type="InterPro" id="IPR041657">
    <property type="entry name" value="HTH_17"/>
</dbReference>
<dbReference type="SUPFAM" id="SSF46955">
    <property type="entry name" value="Putative DNA-binding domain"/>
    <property type="match status" value="1"/>
</dbReference>
<feature type="region of interest" description="Disordered" evidence="1">
    <location>
        <begin position="70"/>
        <end position="109"/>
    </location>
</feature>
<feature type="compositionally biased region" description="Polar residues" evidence="1">
    <location>
        <begin position="70"/>
        <end position="84"/>
    </location>
</feature>
<dbReference type="RefSeq" id="WP_425346687.1">
    <property type="nucleotide sequence ID" value="NZ_JBGUBD010000011.1"/>
</dbReference>
<evidence type="ECO:0000256" key="1">
    <source>
        <dbReference type="SAM" id="MobiDB-lite"/>
    </source>
</evidence>
<keyword evidence="4" id="KW-1185">Reference proteome</keyword>
<feature type="domain" description="Helix-turn-helix" evidence="2">
    <location>
        <begin position="19"/>
        <end position="67"/>
    </location>
</feature>
<comment type="caution">
    <text evidence="3">The sequence shown here is derived from an EMBL/GenBank/DDBJ whole genome shotgun (WGS) entry which is preliminary data.</text>
</comment>
<evidence type="ECO:0000313" key="3">
    <source>
        <dbReference type="EMBL" id="MFA9479764.1"/>
    </source>
</evidence>
<accession>A0ABV4U831</accession>
<dbReference type="Proteomes" id="UP001575105">
    <property type="component" value="Unassembled WGS sequence"/>
</dbReference>
<name>A0ABV4U831_9BACT</name>
<evidence type="ECO:0000313" key="4">
    <source>
        <dbReference type="Proteomes" id="UP001575105"/>
    </source>
</evidence>